<dbReference type="EMBL" id="JAQGLA010000003">
    <property type="protein sequence ID" value="MDA3624447.1"/>
    <property type="molecule type" value="Genomic_DNA"/>
</dbReference>
<sequence>MLLVVLLLVLLAAGVLVGAVLGGEAELAWLSVLASAVAVGLLAADRVRRRRAAAKQETAEPPFADVGEEPAEERSNASEVARPDAQVLVIDERPRYHVRTCEWIGSRKTIELTLREARELGFTPCALCAPNATIAAEVRRS</sequence>
<comment type="caution">
    <text evidence="3">The sequence shown here is derived from an EMBL/GenBank/DDBJ whole genome shotgun (WGS) entry which is preliminary data.</text>
</comment>
<evidence type="ECO:0000256" key="1">
    <source>
        <dbReference type="SAM" id="MobiDB-lite"/>
    </source>
</evidence>
<accession>A0ABT4URW8</accession>
<keyword evidence="2" id="KW-0472">Membrane</keyword>
<protein>
    <submittedName>
        <fullName evidence="3">Uncharacterized protein</fullName>
    </submittedName>
</protein>
<keyword evidence="2" id="KW-1133">Transmembrane helix</keyword>
<keyword evidence="2" id="KW-0812">Transmembrane</keyword>
<evidence type="ECO:0000313" key="4">
    <source>
        <dbReference type="Proteomes" id="UP001210380"/>
    </source>
</evidence>
<dbReference type="Proteomes" id="UP001210380">
    <property type="component" value="Unassembled WGS sequence"/>
</dbReference>
<organism evidence="3 4">
    <name type="scientific">Saccharopolyspora oryzae</name>
    <dbReference type="NCBI Taxonomy" id="2997343"/>
    <lineage>
        <taxon>Bacteria</taxon>
        <taxon>Bacillati</taxon>
        <taxon>Actinomycetota</taxon>
        <taxon>Actinomycetes</taxon>
        <taxon>Pseudonocardiales</taxon>
        <taxon>Pseudonocardiaceae</taxon>
        <taxon>Saccharopolyspora</taxon>
    </lineage>
</organism>
<gene>
    <name evidence="3" type="ORF">OU415_03295</name>
</gene>
<keyword evidence="4" id="KW-1185">Reference proteome</keyword>
<proteinExistence type="predicted"/>
<feature type="transmembrane region" description="Helical" evidence="2">
    <location>
        <begin position="28"/>
        <end position="44"/>
    </location>
</feature>
<name>A0ABT4URW8_9PSEU</name>
<dbReference type="RefSeq" id="WP_270947012.1">
    <property type="nucleotide sequence ID" value="NZ_JAQGLA010000003.1"/>
</dbReference>
<reference evidence="3 4" key="1">
    <citation type="submission" date="2022-11" db="EMBL/GenBank/DDBJ databases">
        <title>Draft genome sequence of Saccharopolyspora sp. WRP15-2 isolated from rhizosphere soils of wild rice in Thailand.</title>
        <authorList>
            <person name="Duangmal K."/>
            <person name="Kammanee S."/>
            <person name="Muangham S."/>
        </authorList>
    </citation>
    <scope>NUCLEOTIDE SEQUENCE [LARGE SCALE GENOMIC DNA]</scope>
    <source>
        <strain evidence="3 4">WRP15-2</strain>
    </source>
</reference>
<feature type="region of interest" description="Disordered" evidence="1">
    <location>
        <begin position="53"/>
        <end position="80"/>
    </location>
</feature>
<evidence type="ECO:0000256" key="2">
    <source>
        <dbReference type="SAM" id="Phobius"/>
    </source>
</evidence>
<evidence type="ECO:0000313" key="3">
    <source>
        <dbReference type="EMBL" id="MDA3624447.1"/>
    </source>
</evidence>